<feature type="compositionally biased region" description="Basic and acidic residues" evidence="1">
    <location>
        <begin position="672"/>
        <end position="685"/>
    </location>
</feature>
<dbReference type="OrthoDB" id="5105291at2759"/>
<dbReference type="STRING" id="94208.A0A2S4KMK0"/>
<sequence length="832" mass="93272">MAAPSEELPPQRRPLGPAVAFYCNYAENSENKTLEGRWGTVPIHDEMPTPDGPCFYSSDEEPYVNKPMDELYGSQPCWFHLRRNWPSKPGQTAEIELDPDEALGVYATVSPMPDFPSTWDWSVQLGDVHTFLVEACSHSWMSMFAGTAMLKILTRGIQNVVAISDTPLRVMVDKNFEPIPMSEEEYATQKHFFPAGYRVLEGHFGLIGTPDNIHEKFYQRRLYAGLIDYQTGPTCERIHWGSFVWDRQSGYLIVFDAWEHKQPERLRAFLLLWRQMLYRINYPYTFSFLLIPATAQRRSWESGYLALTALHHLLRGMVGLPLEVINTMHGQVRIVADTTFSMQTPRTLQEFLLRDWCFHGPGLDGARESYDNLLETALLSLRSMAANELGIRTSQFFIPCGTTRRLLWDFHGAEELFGCRNLPRLSNNAVSALRGLCPVKGLDLGNHCEQYRVFRQQEGGGIATCPWEIRLYKNPSRDIPGWKPPVPQAIQETRKRRLTDCRDCDMELGGEQAARPLDLSSSVSEIKTATSRASSQGLTAKLSSRAASVASMGKSSASSPEGFRKPASLHQSIETEASLSPTPLEQSAHASPLSFGSLFPRLLHSGLQRSPSLPSTRGIMSNNASARKQETESAGPTTRMVLRSATRHSQTTVHQPPPSPSPLPVESPPRLQLDRSRPGLEYHDRPSRFRRIDGDIMVPIHTENNDSSHSTSRLGSMGRATTIGVMDKIGPLFEFLPEEVAFLPTSQTYASLVHPGLMALRCWDGVHEDTESLPASPALGQSCLTRAERAQRRNMNRDECPIPLEALAAPRIKREIKRSGVEAPTKRRRGQP</sequence>
<reference evidence="2 3" key="1">
    <citation type="submission" date="2018-01" db="EMBL/GenBank/DDBJ databases">
        <title>Harnessing the power of phylogenomics to disentangle the directionality and signatures of interkingdom host jumping in the parasitic fungal genus Tolypocladium.</title>
        <authorList>
            <person name="Quandt C.A."/>
            <person name="Patterson W."/>
            <person name="Spatafora J.W."/>
        </authorList>
    </citation>
    <scope>NUCLEOTIDE SEQUENCE [LARGE SCALE GENOMIC DNA]</scope>
    <source>
        <strain evidence="2 3">NRBC 100945</strain>
    </source>
</reference>
<dbReference type="Proteomes" id="UP000237481">
    <property type="component" value="Unassembled WGS sequence"/>
</dbReference>
<name>A0A2S4KMK0_9HYPO</name>
<keyword evidence="3" id="KW-1185">Reference proteome</keyword>
<feature type="region of interest" description="Disordered" evidence="1">
    <location>
        <begin position="606"/>
        <end position="685"/>
    </location>
</feature>
<accession>A0A2S4KMK0</accession>
<evidence type="ECO:0000313" key="3">
    <source>
        <dbReference type="Proteomes" id="UP000237481"/>
    </source>
</evidence>
<protein>
    <submittedName>
        <fullName evidence="2">Uncharacterized protein</fullName>
    </submittedName>
</protein>
<feature type="compositionally biased region" description="Polar residues" evidence="1">
    <location>
        <begin position="607"/>
        <end position="636"/>
    </location>
</feature>
<feature type="region of interest" description="Disordered" evidence="1">
    <location>
        <begin position="551"/>
        <end position="571"/>
    </location>
</feature>
<dbReference type="AlphaFoldDB" id="A0A2S4KMK0"/>
<dbReference type="EMBL" id="PKSG01001046">
    <property type="protein sequence ID" value="POR31433.1"/>
    <property type="molecule type" value="Genomic_DNA"/>
</dbReference>
<gene>
    <name evidence="2" type="ORF">TPAR_08357</name>
</gene>
<organism evidence="2 3">
    <name type="scientific">Tolypocladium paradoxum</name>
    <dbReference type="NCBI Taxonomy" id="94208"/>
    <lineage>
        <taxon>Eukaryota</taxon>
        <taxon>Fungi</taxon>
        <taxon>Dikarya</taxon>
        <taxon>Ascomycota</taxon>
        <taxon>Pezizomycotina</taxon>
        <taxon>Sordariomycetes</taxon>
        <taxon>Hypocreomycetidae</taxon>
        <taxon>Hypocreales</taxon>
        <taxon>Ophiocordycipitaceae</taxon>
        <taxon>Tolypocladium</taxon>
    </lineage>
</organism>
<evidence type="ECO:0000313" key="2">
    <source>
        <dbReference type="EMBL" id="POR31433.1"/>
    </source>
</evidence>
<proteinExistence type="predicted"/>
<feature type="compositionally biased region" description="Pro residues" evidence="1">
    <location>
        <begin position="655"/>
        <end position="667"/>
    </location>
</feature>
<evidence type="ECO:0000256" key="1">
    <source>
        <dbReference type="SAM" id="MobiDB-lite"/>
    </source>
</evidence>
<comment type="caution">
    <text evidence="2">The sequence shown here is derived from an EMBL/GenBank/DDBJ whole genome shotgun (WGS) entry which is preliminary data.</text>
</comment>